<sequence>MCPNSSIYSDEKSRVLVDKTKSGKVRPWREKKIANVDYFELLHILEFKKAERVKDCAEILEYKQNRETGERKLYRVWFCKSRLCPMCNWRRAMKHGIQSQKVVAEVIKQKPTVRWLFLTLTVKNVYDGEELNKSLSDMAQGFRRMMQYKKINKNYKWILCPVCGNKTRLKIREDTELKKFPLYCPKCRQENLIEIKQFKVTVITEPDAKTQSR</sequence>
<name>A0A139QXL8_STROR</name>
<dbReference type="GO" id="GO:0003677">
    <property type="term" value="F:DNA binding"/>
    <property type="evidence" value="ECO:0007669"/>
    <property type="project" value="InterPro"/>
</dbReference>
<comment type="caution">
    <text evidence="3">The sequence shown here is derived from an EMBL/GenBank/DDBJ whole genome shotgun (WGS) entry which is preliminary data.</text>
</comment>
<organism evidence="3 4">
    <name type="scientific">Streptococcus oralis</name>
    <dbReference type="NCBI Taxonomy" id="1303"/>
    <lineage>
        <taxon>Bacteria</taxon>
        <taxon>Bacillati</taxon>
        <taxon>Bacillota</taxon>
        <taxon>Bacilli</taxon>
        <taxon>Lactobacillales</taxon>
        <taxon>Streptococcaceae</taxon>
        <taxon>Streptococcus</taxon>
    </lineage>
</organism>
<dbReference type="Pfam" id="PF01446">
    <property type="entry name" value="Rep_1"/>
    <property type="match status" value="1"/>
</dbReference>
<evidence type="ECO:0000313" key="3">
    <source>
        <dbReference type="EMBL" id="KXU07081.1"/>
    </source>
</evidence>
<dbReference type="InterPro" id="IPR000989">
    <property type="entry name" value="Rep"/>
</dbReference>
<dbReference type="EMBL" id="LQZC01000013">
    <property type="protein sequence ID" value="KXU07081.1"/>
    <property type="molecule type" value="Genomic_DNA"/>
</dbReference>
<dbReference type="AlphaFoldDB" id="A0A139QXL8"/>
<protein>
    <submittedName>
        <fullName evidence="3">Replication protein</fullName>
    </submittedName>
</protein>
<dbReference type="InterPro" id="IPR025957">
    <property type="entry name" value="Cys_rich_KTR"/>
</dbReference>
<reference evidence="3 4" key="1">
    <citation type="submission" date="2016-01" db="EMBL/GenBank/DDBJ databases">
        <title>Highly variable Streptococcus oralis are common among viridans streptococci isolated from primates.</title>
        <authorList>
            <person name="Denapaite D."/>
            <person name="Rieger M."/>
            <person name="Koendgen S."/>
            <person name="Brueckner R."/>
            <person name="Ochigava I."/>
            <person name="Kappeler P."/>
            <person name="Maetz-Rensing K."/>
            <person name="Leendertz F."/>
            <person name="Hakenbeck R."/>
        </authorList>
    </citation>
    <scope>NUCLEOTIDE SEQUENCE [LARGE SCALE GENOMIC DNA]</scope>
    <source>
        <strain evidence="3 4">DD25</strain>
    </source>
</reference>
<dbReference type="PATRIC" id="fig|1303.86.peg.1605"/>
<keyword evidence="2" id="KW-0235">DNA replication</keyword>
<gene>
    <name evidence="3" type="ORF">SORDD25_01568</name>
</gene>
<dbReference type="Proteomes" id="UP000071369">
    <property type="component" value="Unassembled WGS sequence"/>
</dbReference>
<evidence type="ECO:0000256" key="1">
    <source>
        <dbReference type="ARBA" id="ARBA00008909"/>
    </source>
</evidence>
<evidence type="ECO:0000313" key="4">
    <source>
        <dbReference type="Proteomes" id="UP000071369"/>
    </source>
</evidence>
<dbReference type="Pfam" id="PF14205">
    <property type="entry name" value="Cys_rich_KTR"/>
    <property type="match status" value="1"/>
</dbReference>
<proteinExistence type="inferred from homology"/>
<dbReference type="GO" id="GO:0006260">
    <property type="term" value="P:DNA replication"/>
    <property type="evidence" value="ECO:0007669"/>
    <property type="project" value="UniProtKB-KW"/>
</dbReference>
<accession>A0A139QXL8</accession>
<comment type="similarity">
    <text evidence="1">Belongs to the Gram-positive plasmids replication protein type 1 family.</text>
</comment>
<evidence type="ECO:0000256" key="2">
    <source>
        <dbReference type="ARBA" id="ARBA00022705"/>
    </source>
</evidence>